<keyword evidence="4" id="KW-0547">Nucleotide-binding</keyword>
<evidence type="ECO:0000313" key="7">
    <source>
        <dbReference type="Proteomes" id="UP000198284"/>
    </source>
</evidence>
<dbReference type="OrthoDB" id="114886at2"/>
<dbReference type="Gene3D" id="1.10.4200.10">
    <property type="entry name" value="Triphosphoribosyl-dephospho-CoA protein"/>
    <property type="match status" value="1"/>
</dbReference>
<protein>
    <recommendedName>
        <fullName evidence="2">triphosphoribosyl-dephospho-CoA synthase</fullName>
        <ecNumber evidence="2">2.4.2.52</ecNumber>
    </recommendedName>
</protein>
<dbReference type="PANTHER" id="PTHR30201">
    <property type="entry name" value="TRIPHOSPHORIBOSYL-DEPHOSPHO-COA SYNTHASE"/>
    <property type="match status" value="1"/>
</dbReference>
<dbReference type="NCBIfam" id="TIGR03132">
    <property type="entry name" value="malonate_mdcB"/>
    <property type="match status" value="1"/>
</dbReference>
<sequence>MTPLERSLVPSASPLHADAAHDQAFCAAAGRLAVRSLYEELVLYPKPGLVSLIDSGSHQDMDARTFMRSLFSLRHYFLRITAAGMAGACFDELKRLGIRAEREMLAATGGINTHRGAIFCLGMLCAALGRIAASGAQPSPEALRATLRREWGAALMGHADARDAQTHGAIVASRHAASGAREEMALGLPSVFDVALPRLQATYQRSGDMRLARIDALFALMAHMSDTNVYFRGGAAGADMVREQAAGFLQAGGAAAAGWEERALDMHRLLVRHRLSPGGAADLLGATCLVHEACRRPLPGADGA</sequence>
<dbReference type="InterPro" id="IPR017555">
    <property type="entry name" value="TriPribosyl-deP-CoA_syn"/>
</dbReference>
<dbReference type="Proteomes" id="UP000198284">
    <property type="component" value="Unassembled WGS sequence"/>
</dbReference>
<organism evidence="6 7">
    <name type="scientific">Noviherbaspirillum humi</name>
    <dbReference type="NCBI Taxonomy" id="1688639"/>
    <lineage>
        <taxon>Bacteria</taxon>
        <taxon>Pseudomonadati</taxon>
        <taxon>Pseudomonadota</taxon>
        <taxon>Betaproteobacteria</taxon>
        <taxon>Burkholderiales</taxon>
        <taxon>Oxalobacteraceae</taxon>
        <taxon>Noviherbaspirillum</taxon>
    </lineage>
</organism>
<name>A0A239KZU3_9BURK</name>
<keyword evidence="5" id="KW-0067">ATP-binding</keyword>
<reference evidence="6 7" key="1">
    <citation type="submission" date="2017-06" db="EMBL/GenBank/DDBJ databases">
        <authorList>
            <person name="Kim H.J."/>
            <person name="Triplett B.A."/>
        </authorList>
    </citation>
    <scope>NUCLEOTIDE SEQUENCE [LARGE SCALE GENOMIC DNA]</scope>
    <source>
        <strain evidence="6 7">U15</strain>
    </source>
</reference>
<evidence type="ECO:0000313" key="6">
    <source>
        <dbReference type="EMBL" id="SNT23731.1"/>
    </source>
</evidence>
<keyword evidence="3" id="KW-0808">Transferase</keyword>
<dbReference type="EC" id="2.4.2.52" evidence="2"/>
<accession>A0A239KZU3</accession>
<dbReference type="EMBL" id="FZOT01000018">
    <property type="protein sequence ID" value="SNT23731.1"/>
    <property type="molecule type" value="Genomic_DNA"/>
</dbReference>
<proteinExistence type="predicted"/>
<evidence type="ECO:0000256" key="5">
    <source>
        <dbReference type="ARBA" id="ARBA00022840"/>
    </source>
</evidence>
<comment type="catalytic activity">
    <reaction evidence="1">
        <text>3'-dephospho-CoA + ATP = 2'-(5''-triphospho-alpha-D-ribosyl)-3'-dephospho-CoA + adenine</text>
        <dbReference type="Rhea" id="RHEA:15117"/>
        <dbReference type="ChEBI" id="CHEBI:16708"/>
        <dbReference type="ChEBI" id="CHEBI:30616"/>
        <dbReference type="ChEBI" id="CHEBI:57328"/>
        <dbReference type="ChEBI" id="CHEBI:61378"/>
        <dbReference type="EC" id="2.4.2.52"/>
    </reaction>
</comment>
<dbReference type="RefSeq" id="WP_089401181.1">
    <property type="nucleotide sequence ID" value="NZ_FZOT01000018.1"/>
</dbReference>
<gene>
    <name evidence="6" type="ORF">SAMN06265795_11865</name>
</gene>
<dbReference type="GO" id="GO:0046917">
    <property type="term" value="F:triphosphoribosyl-dephospho-CoA synthase activity"/>
    <property type="evidence" value="ECO:0007669"/>
    <property type="project" value="UniProtKB-EC"/>
</dbReference>
<evidence type="ECO:0000256" key="2">
    <source>
        <dbReference type="ARBA" id="ARBA00012074"/>
    </source>
</evidence>
<dbReference type="Pfam" id="PF01874">
    <property type="entry name" value="CitG"/>
    <property type="match status" value="1"/>
</dbReference>
<evidence type="ECO:0000256" key="1">
    <source>
        <dbReference type="ARBA" id="ARBA00001210"/>
    </source>
</evidence>
<dbReference type="PANTHER" id="PTHR30201:SF2">
    <property type="entry name" value="2-(5''-TRIPHOSPHORIBOSYL)-3'-DEPHOSPHOCOENZYME-A SYNTHASE"/>
    <property type="match status" value="1"/>
</dbReference>
<evidence type="ECO:0000256" key="4">
    <source>
        <dbReference type="ARBA" id="ARBA00022741"/>
    </source>
</evidence>
<dbReference type="InterPro" id="IPR002736">
    <property type="entry name" value="CitG"/>
</dbReference>
<dbReference type="GO" id="GO:0051191">
    <property type="term" value="P:prosthetic group biosynthetic process"/>
    <property type="evidence" value="ECO:0007669"/>
    <property type="project" value="TreeGrafter"/>
</dbReference>
<dbReference type="GO" id="GO:0005524">
    <property type="term" value="F:ATP binding"/>
    <property type="evidence" value="ECO:0007669"/>
    <property type="project" value="UniProtKB-KW"/>
</dbReference>
<evidence type="ECO:0000256" key="3">
    <source>
        <dbReference type="ARBA" id="ARBA00022679"/>
    </source>
</evidence>
<keyword evidence="7" id="KW-1185">Reference proteome</keyword>
<dbReference type="AlphaFoldDB" id="A0A239KZU3"/>